<dbReference type="InterPro" id="IPR027275">
    <property type="entry name" value="PRC-brl_dom"/>
</dbReference>
<gene>
    <name evidence="3" type="ORF">RFM68_31200</name>
</gene>
<feature type="chain" id="PRO_5045883258" evidence="1">
    <location>
        <begin position="21"/>
        <end position="128"/>
    </location>
</feature>
<evidence type="ECO:0000256" key="1">
    <source>
        <dbReference type="SAM" id="SignalP"/>
    </source>
</evidence>
<dbReference type="Pfam" id="PF05239">
    <property type="entry name" value="PRC"/>
    <property type="match status" value="1"/>
</dbReference>
<organism evidence="3 4">
    <name type="scientific">Mesorhizobium montanum</name>
    <dbReference type="NCBI Taxonomy" id="3072323"/>
    <lineage>
        <taxon>Bacteria</taxon>
        <taxon>Pseudomonadati</taxon>
        <taxon>Pseudomonadota</taxon>
        <taxon>Alphaproteobacteria</taxon>
        <taxon>Hyphomicrobiales</taxon>
        <taxon>Phyllobacteriaceae</taxon>
        <taxon>Mesorhizobium</taxon>
    </lineage>
</organism>
<keyword evidence="4" id="KW-1185">Reference proteome</keyword>
<dbReference type="Proteomes" id="UP001276840">
    <property type="component" value="Unassembled WGS sequence"/>
</dbReference>
<dbReference type="SUPFAM" id="SSF50346">
    <property type="entry name" value="PRC-barrel domain"/>
    <property type="match status" value="1"/>
</dbReference>
<dbReference type="RefSeq" id="WP_320236819.1">
    <property type="nucleotide sequence ID" value="NZ_JAVIJF010000033.1"/>
</dbReference>
<dbReference type="PANTHER" id="PTHR36505">
    <property type="entry name" value="BLR1072 PROTEIN"/>
    <property type="match status" value="1"/>
</dbReference>
<name>A0ABU4ZY36_9HYPH</name>
<dbReference type="PANTHER" id="PTHR36505:SF1">
    <property type="entry name" value="BLR1072 PROTEIN"/>
    <property type="match status" value="1"/>
</dbReference>
<evidence type="ECO:0000313" key="3">
    <source>
        <dbReference type="EMBL" id="MDX8528943.1"/>
    </source>
</evidence>
<dbReference type="EMBL" id="JAVIJF010000033">
    <property type="protein sequence ID" value="MDX8528943.1"/>
    <property type="molecule type" value="Genomic_DNA"/>
</dbReference>
<dbReference type="InterPro" id="IPR011033">
    <property type="entry name" value="PRC_barrel-like_sf"/>
</dbReference>
<accession>A0ABU4ZY36</accession>
<comment type="caution">
    <text evidence="3">The sequence shown here is derived from an EMBL/GenBank/DDBJ whole genome shotgun (WGS) entry which is preliminary data.</text>
</comment>
<sequence length="128" mass="13660">MRKILIAMAAVSALATPAIAATAPTGAYVTAKPTDMVTYSLIGLKIVNGSNETVGEIKDLLISNDTLAGYVVSVGGFLGVAERYVIVAPSAVKINYSEQDKKWTATMDATKDQLKTAPEFKYEGRWSK</sequence>
<reference evidence="3 4" key="1">
    <citation type="submission" date="2023-08" db="EMBL/GenBank/DDBJ databases">
        <title>Implementing the SeqCode for naming new Mesorhizobium species isolated from Vachellia karroo root nodules.</title>
        <authorList>
            <person name="Van Lill M."/>
        </authorList>
    </citation>
    <scope>NUCLEOTIDE SEQUENCE [LARGE SCALE GENOMIC DNA]</scope>
    <source>
        <strain evidence="3 4">MSK 1335</strain>
    </source>
</reference>
<protein>
    <submittedName>
        <fullName evidence="3">PRC-barrel domain-containing protein</fullName>
    </submittedName>
</protein>
<keyword evidence="1" id="KW-0732">Signal</keyword>
<evidence type="ECO:0000259" key="2">
    <source>
        <dbReference type="Pfam" id="PF05239"/>
    </source>
</evidence>
<dbReference type="Gene3D" id="2.30.30.240">
    <property type="entry name" value="PRC-barrel domain"/>
    <property type="match status" value="1"/>
</dbReference>
<proteinExistence type="predicted"/>
<evidence type="ECO:0000313" key="4">
    <source>
        <dbReference type="Proteomes" id="UP001276840"/>
    </source>
</evidence>
<feature type="domain" description="PRC-barrel" evidence="2">
    <location>
        <begin position="39"/>
        <end position="90"/>
    </location>
</feature>
<feature type="signal peptide" evidence="1">
    <location>
        <begin position="1"/>
        <end position="20"/>
    </location>
</feature>